<dbReference type="Proteomes" id="UP001198565">
    <property type="component" value="Unassembled WGS sequence"/>
</dbReference>
<dbReference type="InterPro" id="IPR037401">
    <property type="entry name" value="SnoaL-like"/>
</dbReference>
<comment type="caution">
    <text evidence="2">The sequence shown here is derived from an EMBL/GenBank/DDBJ whole genome shotgun (WGS) entry which is preliminary data.</text>
</comment>
<sequence length="130" mass="14464">MTSSSTLPTSLAAALDSLKDGDVDGWLDLFAPDGVHEFPWAPKGWVSRLEGHDAMRAYMGGLGDNIVFGHLDDIHVYESGADTVVQATGHHHRPDGTPRDLHYIWFLTRRDDGKVTRFQDYMNPEELSAL</sequence>
<dbReference type="Pfam" id="PF12680">
    <property type="entry name" value="SnoaL_2"/>
    <property type="match status" value="1"/>
</dbReference>
<name>A0ABS7QRE9_9ACTN</name>
<organism evidence="2 3">
    <name type="scientific">Streptantibioticus parmotrematis</name>
    <dbReference type="NCBI Taxonomy" id="2873249"/>
    <lineage>
        <taxon>Bacteria</taxon>
        <taxon>Bacillati</taxon>
        <taxon>Actinomycetota</taxon>
        <taxon>Actinomycetes</taxon>
        <taxon>Kitasatosporales</taxon>
        <taxon>Streptomycetaceae</taxon>
        <taxon>Streptantibioticus</taxon>
    </lineage>
</organism>
<evidence type="ECO:0000313" key="3">
    <source>
        <dbReference type="Proteomes" id="UP001198565"/>
    </source>
</evidence>
<dbReference type="InterPro" id="IPR032710">
    <property type="entry name" value="NTF2-like_dom_sf"/>
</dbReference>
<dbReference type="SUPFAM" id="SSF54427">
    <property type="entry name" value="NTF2-like"/>
    <property type="match status" value="1"/>
</dbReference>
<dbReference type="EMBL" id="JAINVZ010000007">
    <property type="protein sequence ID" value="MBY8885761.1"/>
    <property type="molecule type" value="Genomic_DNA"/>
</dbReference>
<reference evidence="2 3" key="1">
    <citation type="submission" date="2021-08" db="EMBL/GenBank/DDBJ databases">
        <title>Streptomyces sp. PTM05 isolated from lichen.</title>
        <authorList>
            <person name="Somphong A."/>
            <person name="Phongsopitanun W."/>
            <person name="Tanasupawat S."/>
        </authorList>
    </citation>
    <scope>NUCLEOTIDE SEQUENCE [LARGE SCALE GENOMIC DNA]</scope>
    <source>
        <strain evidence="2 3">Ptm05</strain>
    </source>
</reference>
<dbReference type="Gene3D" id="3.10.450.50">
    <property type="match status" value="1"/>
</dbReference>
<gene>
    <name evidence="2" type="ORF">K7472_12990</name>
</gene>
<proteinExistence type="predicted"/>
<keyword evidence="3" id="KW-1185">Reference proteome</keyword>
<feature type="domain" description="SnoaL-like" evidence="1">
    <location>
        <begin position="13"/>
        <end position="117"/>
    </location>
</feature>
<dbReference type="RefSeq" id="WP_222977334.1">
    <property type="nucleotide sequence ID" value="NZ_JAINVZ010000007.1"/>
</dbReference>
<evidence type="ECO:0000259" key="1">
    <source>
        <dbReference type="Pfam" id="PF12680"/>
    </source>
</evidence>
<evidence type="ECO:0000313" key="2">
    <source>
        <dbReference type="EMBL" id="MBY8885761.1"/>
    </source>
</evidence>
<accession>A0ABS7QRE9</accession>
<protein>
    <submittedName>
        <fullName evidence="2">Nuclear transport factor 2 family protein</fullName>
    </submittedName>
</protein>